<comment type="caution">
    <text evidence="2">The sequence shown here is derived from an EMBL/GenBank/DDBJ whole genome shotgun (WGS) entry which is preliminary data.</text>
</comment>
<keyword evidence="1" id="KW-0812">Transmembrane</keyword>
<evidence type="ECO:0000313" key="2">
    <source>
        <dbReference type="EMBL" id="KAA9004931.1"/>
    </source>
</evidence>
<evidence type="ECO:0008006" key="4">
    <source>
        <dbReference type="Google" id="ProtNLM"/>
    </source>
</evidence>
<reference evidence="2 3" key="1">
    <citation type="submission" date="2019-09" db="EMBL/GenBank/DDBJ databases">
        <title>Bacillus ochoae sp. nov., Paenibacillus whitsoniae sp. nov., Paenibacillus spiritus sp. nov. Isolated from the Mars Exploration Rover during spacecraft assembly.</title>
        <authorList>
            <person name="Seuylemezian A."/>
            <person name="Vaishampayan P."/>
        </authorList>
    </citation>
    <scope>NUCLEOTIDE SEQUENCE [LARGE SCALE GENOMIC DNA]</scope>
    <source>
        <strain evidence="2 3">MER_111</strain>
    </source>
</reference>
<feature type="transmembrane region" description="Helical" evidence="1">
    <location>
        <begin position="131"/>
        <end position="150"/>
    </location>
</feature>
<dbReference type="RefSeq" id="WP_150458083.1">
    <property type="nucleotide sequence ID" value="NZ_VYKK01000012.1"/>
</dbReference>
<feature type="transmembrane region" description="Helical" evidence="1">
    <location>
        <begin position="317"/>
        <end position="339"/>
    </location>
</feature>
<keyword evidence="3" id="KW-1185">Reference proteome</keyword>
<evidence type="ECO:0000313" key="3">
    <source>
        <dbReference type="Proteomes" id="UP000367750"/>
    </source>
</evidence>
<dbReference type="AlphaFoldDB" id="A0A5J5GAC8"/>
<gene>
    <name evidence="2" type="ORF">F4V43_09935</name>
</gene>
<name>A0A5J5GAC8_9BACL</name>
<organism evidence="2 3">
    <name type="scientific">Paenibacillus spiritus</name>
    <dbReference type="NCBI Taxonomy" id="2496557"/>
    <lineage>
        <taxon>Bacteria</taxon>
        <taxon>Bacillati</taxon>
        <taxon>Bacillota</taxon>
        <taxon>Bacilli</taxon>
        <taxon>Bacillales</taxon>
        <taxon>Paenibacillaceae</taxon>
        <taxon>Paenibacillus</taxon>
    </lineage>
</organism>
<keyword evidence="1" id="KW-1133">Transmembrane helix</keyword>
<feature type="transmembrane region" description="Helical" evidence="1">
    <location>
        <begin position="74"/>
        <end position="97"/>
    </location>
</feature>
<accession>A0A5J5GAC8</accession>
<dbReference type="EMBL" id="VYKK01000012">
    <property type="protein sequence ID" value="KAA9004931.1"/>
    <property type="molecule type" value="Genomic_DNA"/>
</dbReference>
<proteinExistence type="predicted"/>
<protein>
    <recommendedName>
        <fullName evidence="4">Type II secretion system protein GspF domain-containing protein</fullName>
    </recommendedName>
</protein>
<evidence type="ECO:0000256" key="1">
    <source>
        <dbReference type="SAM" id="Phobius"/>
    </source>
</evidence>
<dbReference type="Proteomes" id="UP000367750">
    <property type="component" value="Unassembled WGS sequence"/>
</dbReference>
<keyword evidence="1" id="KW-0472">Membrane</keyword>
<dbReference type="OrthoDB" id="2645939at2"/>
<feature type="transmembrane region" description="Helical" evidence="1">
    <location>
        <begin position="282"/>
        <end position="302"/>
    </location>
</feature>
<sequence length="346" mass="38659">MAVLAMVRFTLHLVAACGLWLLVQPLIVPVIEGLDFRTEGLRRERDGGERWAEIQRKYRFCRHLDNLLYLASPLYAPGTAVVRFLAGTVLLGLTVFLSSWVTLRELPGYLGYHNALLSGTLHASPRTGTGSWRLALFLTVLATLLPYLRLRYRYAGIRVKASYDLLEVVKLAAKYTHLPVDALLEQTAASLAGDNVLRHPLQRLAASFAGYSTEHELREETIRFASSISTTFAAAFVSDLRYAEREGTGYLKNALLPLTRSMEEQRETILAVKANARDAISLGLYGNLIVLFSSVGTFMYMLRPGVYFRLQFQTRSGLIFFMVIAAGLFLSFAVSTVLAKPKLDYH</sequence>